<dbReference type="SMART" id="SM00926">
    <property type="entry name" value="Molybdop_Fe4S4"/>
    <property type="match status" value="1"/>
</dbReference>
<protein>
    <submittedName>
        <fullName evidence="7">Nitrate reductase</fullName>
        <ecNumber evidence="7">1.7.99.4</ecNumber>
    </submittedName>
</protein>
<dbReference type="STRING" id="709986.Deima_1224"/>
<dbReference type="Pfam" id="PF04879">
    <property type="entry name" value="Molybdop_Fe4S4"/>
    <property type="match status" value="1"/>
</dbReference>
<dbReference type="Gene3D" id="2.20.25.90">
    <property type="entry name" value="ADC-like domains"/>
    <property type="match status" value="1"/>
</dbReference>
<evidence type="ECO:0000313" key="8">
    <source>
        <dbReference type="Proteomes" id="UP000008635"/>
    </source>
</evidence>
<evidence type="ECO:0000256" key="4">
    <source>
        <dbReference type="ARBA" id="ARBA00023004"/>
    </source>
</evidence>
<dbReference type="KEGG" id="dmr:Deima_1224"/>
<evidence type="ECO:0000256" key="5">
    <source>
        <dbReference type="ARBA" id="ARBA00023014"/>
    </source>
</evidence>
<dbReference type="InterPro" id="IPR006657">
    <property type="entry name" value="MoPterin_dinucl-bd_dom"/>
</dbReference>
<feature type="domain" description="4Fe-4S Mo/W bis-MGD-type" evidence="6">
    <location>
        <begin position="6"/>
        <end position="62"/>
    </location>
</feature>
<dbReference type="PROSITE" id="PS51669">
    <property type="entry name" value="4FE4S_MOW_BIS_MGD"/>
    <property type="match status" value="1"/>
</dbReference>
<dbReference type="InterPro" id="IPR009010">
    <property type="entry name" value="Asp_de-COase-like_dom_sf"/>
</dbReference>
<evidence type="ECO:0000313" key="7">
    <source>
        <dbReference type="EMBL" id="ADV66875.1"/>
    </source>
</evidence>
<organism evidence="7 8">
    <name type="scientific">Deinococcus maricopensis (strain DSM 21211 / LMG 22137 / NRRL B-23946 / LB-34)</name>
    <dbReference type="NCBI Taxonomy" id="709986"/>
    <lineage>
        <taxon>Bacteria</taxon>
        <taxon>Thermotogati</taxon>
        <taxon>Deinococcota</taxon>
        <taxon>Deinococci</taxon>
        <taxon>Deinococcales</taxon>
        <taxon>Deinococcaceae</taxon>
        <taxon>Deinococcus</taxon>
    </lineage>
</organism>
<dbReference type="Pfam" id="PF00384">
    <property type="entry name" value="Molybdopterin"/>
    <property type="match status" value="1"/>
</dbReference>
<dbReference type="SUPFAM" id="SSF53706">
    <property type="entry name" value="Formate dehydrogenase/DMSO reductase, domains 1-3"/>
    <property type="match status" value="1"/>
</dbReference>
<evidence type="ECO:0000256" key="1">
    <source>
        <dbReference type="ARBA" id="ARBA00022485"/>
    </source>
</evidence>
<keyword evidence="2" id="KW-0479">Metal-binding</keyword>
<evidence type="ECO:0000256" key="3">
    <source>
        <dbReference type="ARBA" id="ARBA00023002"/>
    </source>
</evidence>
<reference evidence="8" key="2">
    <citation type="submission" date="2011-01" db="EMBL/GenBank/DDBJ databases">
        <title>The complete genome of Deinococcus maricopensis DSM 21211.</title>
        <authorList>
            <consortium name="US DOE Joint Genome Institute (JGI-PGF)"/>
            <person name="Lucas S."/>
            <person name="Copeland A."/>
            <person name="Lapidus A."/>
            <person name="Goodwin L."/>
            <person name="Pitluck S."/>
            <person name="Kyrpides N."/>
            <person name="Mavromatis K."/>
            <person name="Pagani I."/>
            <person name="Ivanova N."/>
            <person name="Ovchinnikova G."/>
            <person name="Zeytun A."/>
            <person name="Detter J.C."/>
            <person name="Han C."/>
            <person name="Land M."/>
            <person name="Hauser L."/>
            <person name="Markowitz V."/>
            <person name="Cheng J.-F."/>
            <person name="Hugenholtz P."/>
            <person name="Woyke T."/>
            <person name="Wu D."/>
            <person name="Pukall R."/>
            <person name="Gehrich-Schroeter G."/>
            <person name="Brambilla E."/>
            <person name="Klenk H.-P."/>
            <person name="Eisen J.A."/>
        </authorList>
    </citation>
    <scope>NUCLEOTIDE SEQUENCE [LARGE SCALE GENOMIC DNA]</scope>
    <source>
        <strain evidence="8">DSM 21211 / LMG 22137 / NRRL B-23946 / LB-34</strain>
    </source>
</reference>
<dbReference type="Gene3D" id="2.40.40.20">
    <property type="match status" value="1"/>
</dbReference>
<dbReference type="eggNOG" id="COG0243">
    <property type="taxonomic scope" value="Bacteria"/>
</dbReference>
<keyword evidence="1" id="KW-0004">4Fe-4S</keyword>
<dbReference type="OrthoDB" id="9803192at2"/>
<dbReference type="EMBL" id="CP002454">
    <property type="protein sequence ID" value="ADV66875.1"/>
    <property type="molecule type" value="Genomic_DNA"/>
</dbReference>
<dbReference type="InterPro" id="IPR050123">
    <property type="entry name" value="Prok_molybdopt-oxidoreductase"/>
</dbReference>
<dbReference type="GO" id="GO:0043546">
    <property type="term" value="F:molybdopterin cofactor binding"/>
    <property type="evidence" value="ECO:0007669"/>
    <property type="project" value="InterPro"/>
</dbReference>
<dbReference type="EC" id="1.7.99.4" evidence="7"/>
<keyword evidence="4" id="KW-0408">Iron</keyword>
<dbReference type="RefSeq" id="WP_013556380.1">
    <property type="nucleotide sequence ID" value="NC_014958.1"/>
</dbReference>
<dbReference type="AlphaFoldDB" id="E8U736"/>
<reference evidence="7 8" key="1">
    <citation type="journal article" date="2011" name="Stand. Genomic Sci.">
        <title>Complete genome sequence of Deinococcus maricopensis type strain (LB-34).</title>
        <authorList>
            <person name="Pukall R."/>
            <person name="Zeytun A."/>
            <person name="Lucas S."/>
            <person name="Lapidus A."/>
            <person name="Hammon N."/>
            <person name="Deshpande S."/>
            <person name="Nolan M."/>
            <person name="Cheng J.F."/>
            <person name="Pitluck S."/>
            <person name="Liolios K."/>
            <person name="Pagani I."/>
            <person name="Mikhailova N."/>
            <person name="Ivanova N."/>
            <person name="Mavromatis K."/>
            <person name="Pati A."/>
            <person name="Tapia R."/>
            <person name="Han C."/>
            <person name="Goodwin L."/>
            <person name="Chen A."/>
            <person name="Palaniappan K."/>
            <person name="Land M."/>
            <person name="Hauser L."/>
            <person name="Chang Y.J."/>
            <person name="Jeffries C.D."/>
            <person name="Brambilla E.M."/>
            <person name="Rohde M."/>
            <person name="Goker M."/>
            <person name="Detter J.C."/>
            <person name="Woyke T."/>
            <person name="Bristow J."/>
            <person name="Eisen J.A."/>
            <person name="Markowitz V."/>
            <person name="Hugenholtz P."/>
            <person name="Kyrpides N.C."/>
            <person name="Klenk H.P."/>
        </authorList>
    </citation>
    <scope>NUCLEOTIDE SEQUENCE [LARGE SCALE GENOMIC DNA]</scope>
    <source>
        <strain evidence="8">DSM 21211 / LMG 22137 / NRRL B-23946 / LB-34</strain>
    </source>
</reference>
<keyword evidence="8" id="KW-1185">Reference proteome</keyword>
<dbReference type="InterPro" id="IPR006963">
    <property type="entry name" value="Mopterin_OxRdtase_4Fe-4S_dom"/>
</dbReference>
<dbReference type="SUPFAM" id="SSF50692">
    <property type="entry name" value="ADC-like"/>
    <property type="match status" value="1"/>
</dbReference>
<dbReference type="Proteomes" id="UP000008635">
    <property type="component" value="Chromosome"/>
</dbReference>
<dbReference type="Pfam" id="PF01568">
    <property type="entry name" value="Molydop_binding"/>
    <property type="match status" value="1"/>
</dbReference>
<dbReference type="HOGENOM" id="CLU_000422_13_3_0"/>
<proteinExistence type="predicted"/>
<dbReference type="Gene3D" id="3.40.228.10">
    <property type="entry name" value="Dimethylsulfoxide Reductase, domain 2"/>
    <property type="match status" value="1"/>
</dbReference>
<dbReference type="GO" id="GO:0016020">
    <property type="term" value="C:membrane"/>
    <property type="evidence" value="ECO:0007669"/>
    <property type="project" value="TreeGrafter"/>
</dbReference>
<keyword evidence="5" id="KW-0411">Iron-sulfur</keyword>
<dbReference type="GO" id="GO:0051539">
    <property type="term" value="F:4 iron, 4 sulfur cluster binding"/>
    <property type="evidence" value="ECO:0007669"/>
    <property type="project" value="UniProtKB-KW"/>
</dbReference>
<dbReference type="PANTHER" id="PTHR43105:SF9">
    <property type="entry name" value="NADPH-FE(3+) OXIDOREDUCTASE SUBUNIT ALPHA"/>
    <property type="match status" value="1"/>
</dbReference>
<keyword evidence="3 7" id="KW-0560">Oxidoreductase</keyword>
<dbReference type="GO" id="GO:0016491">
    <property type="term" value="F:oxidoreductase activity"/>
    <property type="evidence" value="ECO:0007669"/>
    <property type="project" value="UniProtKB-KW"/>
</dbReference>
<dbReference type="GO" id="GO:0046872">
    <property type="term" value="F:metal ion binding"/>
    <property type="evidence" value="ECO:0007669"/>
    <property type="project" value="UniProtKB-KW"/>
</dbReference>
<accession>E8U736</accession>
<dbReference type="Gene3D" id="3.40.50.740">
    <property type="match status" value="1"/>
</dbReference>
<evidence type="ECO:0000256" key="2">
    <source>
        <dbReference type="ARBA" id="ARBA00022723"/>
    </source>
</evidence>
<dbReference type="PANTHER" id="PTHR43105">
    <property type="entry name" value="RESPIRATORY NITRATE REDUCTASE"/>
    <property type="match status" value="1"/>
</dbReference>
<name>E8U736_DEIML</name>
<gene>
    <name evidence="7" type="ordered locus">Deima_1224</name>
</gene>
<dbReference type="InterPro" id="IPR006656">
    <property type="entry name" value="Mopterin_OxRdtase"/>
</dbReference>
<sequence length="690" mass="75007">MSTALDGTHYRACNLCEAICGLILTVQDGRVTSVRGDPDDPLSRGHICPKGAALPDIHADPRRLKRPLRRDGDTWTELGWDEALDYVATRLRDVQTQHGQDSVAVYQGNPSVHNSGTMLSSGGLWRALGTRQRYSATSVDQLPHHYAAWQMFGHPLLLPIPDVDRTHFFLILGGNPLASNGSIMTAPGMRARLKALRARGGRVVVVDPRRTETADVADLHVPIRPGTDALLLLALLHVIFEENLDQGGRTAAFTDGLPELRRASAPFTPERVADRTGVDAATIRNLARDFAAASHAVAYGRMGVSTQAFGGLCQWLVNALNVVTGNLDREGGAMFPTPAFDTLARVRKGEQVMGRWHTRVRALPEFDGELPVAALAEEILTPGEGQVHAVITSCGNPVLSTPNGAQLKRALGTLDFMVSIDIYLNETTRHAHVILPPATGLETEHYDVIFHHFAVRNTARFNAPVLPIGEDQRFDHQIFEGLRTRLAGNDARPASTPTERLDFGLRHGPYRTSLEELRTHPHGIDYGPLQPRLPERLATTDGRVHLAPPPLLADLARLEVTLHNDPPELLLIGRRQLRRNNSWMHGVQRLTRGPATCTLQLHPHDAARLGVHNGQHVRVASRVGAVTVPAEITDRVMPGVVSLPHGYGPAHGQQSGASANDLTDPDTLDTLTGNAVLNGLPVQLTALAPT</sequence>
<evidence type="ECO:0000259" key="6">
    <source>
        <dbReference type="PROSITE" id="PS51669"/>
    </source>
</evidence>